<keyword evidence="2" id="KW-1185">Reference proteome</keyword>
<evidence type="ECO:0000313" key="2">
    <source>
        <dbReference type="Proteomes" id="UP001361239"/>
    </source>
</evidence>
<dbReference type="Proteomes" id="UP001361239">
    <property type="component" value="Unassembled WGS sequence"/>
</dbReference>
<proteinExistence type="predicted"/>
<reference evidence="1 2" key="1">
    <citation type="submission" date="2024-03" db="EMBL/GenBank/DDBJ databases">
        <authorList>
            <person name="Jo J.-H."/>
        </authorList>
    </citation>
    <scope>NUCLEOTIDE SEQUENCE [LARGE SCALE GENOMIC DNA]</scope>
    <source>
        <strain evidence="1 2">PS1R-30</strain>
    </source>
</reference>
<name>A0ABU8RXB1_9SPHN</name>
<sequence>MANQHETISRADCLAAAVAFLSQTKLTEHFAQTDWARKVATDIDELTQALHAIVKDS</sequence>
<accession>A0ABU8RXB1</accession>
<dbReference type="EMBL" id="JBBHJZ010000002">
    <property type="protein sequence ID" value="MEJ5977730.1"/>
    <property type="molecule type" value="Genomic_DNA"/>
</dbReference>
<organism evidence="1 2">
    <name type="scientific">Novosphingobium anseongense</name>
    <dbReference type="NCBI Taxonomy" id="3133436"/>
    <lineage>
        <taxon>Bacteria</taxon>
        <taxon>Pseudomonadati</taxon>
        <taxon>Pseudomonadota</taxon>
        <taxon>Alphaproteobacteria</taxon>
        <taxon>Sphingomonadales</taxon>
        <taxon>Sphingomonadaceae</taxon>
        <taxon>Novosphingobium</taxon>
    </lineage>
</organism>
<comment type="caution">
    <text evidence="1">The sequence shown here is derived from an EMBL/GenBank/DDBJ whole genome shotgun (WGS) entry which is preliminary data.</text>
</comment>
<dbReference type="RefSeq" id="WP_339587661.1">
    <property type="nucleotide sequence ID" value="NZ_JBBHJZ010000002.1"/>
</dbReference>
<evidence type="ECO:0000313" key="1">
    <source>
        <dbReference type="EMBL" id="MEJ5977730.1"/>
    </source>
</evidence>
<protein>
    <submittedName>
        <fullName evidence="1">Uncharacterized protein</fullName>
    </submittedName>
</protein>
<gene>
    <name evidence="1" type="ORF">WG901_13865</name>
</gene>